<feature type="transmembrane region" description="Helical" evidence="1">
    <location>
        <begin position="617"/>
        <end position="638"/>
    </location>
</feature>
<protein>
    <submittedName>
        <fullName evidence="4">Patched domain-containing protein 2</fullName>
    </submittedName>
</protein>
<dbReference type="Gene3D" id="1.20.1640.10">
    <property type="entry name" value="Multidrug efflux transporter AcrB transmembrane domain"/>
    <property type="match status" value="1"/>
</dbReference>
<feature type="transmembrane region" description="Helical" evidence="1">
    <location>
        <begin position="699"/>
        <end position="725"/>
    </location>
</feature>
<gene>
    <name evidence="4" type="primary">PTCHD2_0</name>
    <name evidence="4" type="ORF">RLOC_00008579</name>
</gene>
<dbReference type="FunFam" id="1.20.1640.10:FF:000022">
    <property type="entry name" value="Dispatched RND transporter family member 3"/>
    <property type="match status" value="1"/>
</dbReference>
<dbReference type="PANTHER" id="PTHR46687">
    <property type="entry name" value="PROTEIN DISPATCHED HOMOLOG 3"/>
    <property type="match status" value="1"/>
</dbReference>
<organism evidence="4 5">
    <name type="scientific">Lonchura striata</name>
    <name type="common">white-rumped munia</name>
    <dbReference type="NCBI Taxonomy" id="40157"/>
    <lineage>
        <taxon>Eukaryota</taxon>
        <taxon>Metazoa</taxon>
        <taxon>Chordata</taxon>
        <taxon>Craniata</taxon>
        <taxon>Vertebrata</taxon>
        <taxon>Euteleostomi</taxon>
        <taxon>Archelosauria</taxon>
        <taxon>Archosauria</taxon>
        <taxon>Dinosauria</taxon>
        <taxon>Saurischia</taxon>
        <taxon>Theropoda</taxon>
        <taxon>Coelurosauria</taxon>
        <taxon>Aves</taxon>
        <taxon>Neognathae</taxon>
        <taxon>Neoaves</taxon>
        <taxon>Telluraves</taxon>
        <taxon>Australaves</taxon>
        <taxon>Passeriformes</taxon>
        <taxon>Passeroidea</taxon>
        <taxon>Estrildidae</taxon>
        <taxon>Estrildinae</taxon>
        <taxon>Lonchura</taxon>
    </lineage>
</organism>
<dbReference type="AlphaFoldDB" id="A0A218UA46"/>
<keyword evidence="1" id="KW-0472">Membrane</keyword>
<dbReference type="PANTHER" id="PTHR46687:SF1">
    <property type="entry name" value="PROTEIN DISPATCHED HOMOLOG 3"/>
    <property type="match status" value="1"/>
</dbReference>
<dbReference type="InterPro" id="IPR042480">
    <property type="entry name" value="DISP3"/>
</dbReference>
<feature type="transmembrane region" description="Helical" evidence="1">
    <location>
        <begin position="731"/>
        <end position="754"/>
    </location>
</feature>
<feature type="transmembrane region" description="Helical" evidence="1">
    <location>
        <begin position="593"/>
        <end position="611"/>
    </location>
</feature>
<feature type="transmembrane region" description="Helical" evidence="1">
    <location>
        <begin position="136"/>
        <end position="153"/>
    </location>
</feature>
<proteinExistence type="predicted"/>
<keyword evidence="5" id="KW-1185">Reference proteome</keyword>
<keyword evidence="2" id="KW-0732">Signal</keyword>
<feature type="domain" description="DUF7023" evidence="3">
    <location>
        <begin position="220"/>
        <end position="402"/>
    </location>
</feature>
<name>A0A218UA46_9PASE</name>
<keyword evidence="1" id="KW-0812">Transmembrane</keyword>
<dbReference type="SUPFAM" id="SSF82866">
    <property type="entry name" value="Multidrug efflux transporter AcrB transmembrane domain"/>
    <property type="match status" value="1"/>
</dbReference>
<sequence length="802" mass="87419">MSLIVSCCWVAVLFTMPAALGIWTLYVSPLESSCQASCSQKCTKKSALHLAEDLFIASAATSRAGRETLPYLDDDIPLLSVEEEPVSLEMGDVPLVSVMPENLQLSAEKSSQGHLITHLQELLEHWVLWSAVKSRWVIVGLFLLVLLLSIFFASRLHPASRAPVLFRPDTNIQVLLDLKYNLSAEGISCITCSGENTGSQTMDLMIEKYHQTSCPLFSSELQGTVYISKSRSKGRPAIYRFSLNASVPAPWQMVSPGDGEVPSFQVYRVPFGNFTRKLTACVSTVGLLKQMSPRKWMMTTLSCDTKKGWKFDFSFYVASKEQQRTRKLYFAQSHKPPYHGRVCVAPPGCLLSSSPDGPTKGILYVPSEKAAPKAKLSATSGFNPCMNTGCGKPAVRPLVDTGAMVFVVFGIRGVNRTRRRDNHVLGDMGSVIYDDSFDLFKEIGNLCRLCKAIASNSELVKPGGAQCLPSGYSISSFLQMLHPECKNIPEPNLLPGQLSHGAVGVKDGKVQWISMAFESTTYKGKSSFQTYADYLKWETFLQQQLQLFPEGSALRHGFQTCEHWKQIFMEIIGNCHLPGFISAGCFLPGVQSALYGLVLSLVICVAAVAVFTTHILLLLPVLLSILGVVCLVVTIMYWSGWEMGAVEAISLSILVGSSVDYCVHLVEGYLLAGENLPLHQAEDPTACRQWRTMEAVRHVGVAIVSSAITTLIATVPLFFCIIAPFAKFGKIVALNTGVSILYTLTVSTALLSTMAPGTFTRSRTSCLKAVLGVLLAALLGLCICLVLLKSGFKIPLPNGTAL</sequence>
<feature type="signal peptide" evidence="2">
    <location>
        <begin position="1"/>
        <end position="21"/>
    </location>
</feature>
<dbReference type="EMBL" id="MUZQ01000522">
    <property type="protein sequence ID" value="OWK50609.1"/>
    <property type="molecule type" value="Genomic_DNA"/>
</dbReference>
<reference evidence="4 5" key="1">
    <citation type="submission" date="2017-05" db="EMBL/GenBank/DDBJ databases">
        <title>Genome of assembly of the Bengalese finch, Lonchura striata domestica.</title>
        <authorList>
            <person name="Colquitt B.M."/>
            <person name="Brainard M.S."/>
        </authorList>
    </citation>
    <scope>NUCLEOTIDE SEQUENCE [LARGE SCALE GENOMIC DNA]</scope>
    <source>
        <strain evidence="4">White83orange57</strain>
    </source>
</reference>
<dbReference type="Pfam" id="PF22894">
    <property type="entry name" value="DUF7023"/>
    <property type="match status" value="1"/>
</dbReference>
<dbReference type="GO" id="GO:0005737">
    <property type="term" value="C:cytoplasm"/>
    <property type="evidence" value="ECO:0007669"/>
    <property type="project" value="TreeGrafter"/>
</dbReference>
<feature type="transmembrane region" description="Helical" evidence="1">
    <location>
        <begin position="766"/>
        <end position="788"/>
    </location>
</feature>
<evidence type="ECO:0000313" key="5">
    <source>
        <dbReference type="Proteomes" id="UP000197619"/>
    </source>
</evidence>
<evidence type="ECO:0000256" key="2">
    <source>
        <dbReference type="SAM" id="SignalP"/>
    </source>
</evidence>
<keyword evidence="1" id="KW-1133">Transmembrane helix</keyword>
<evidence type="ECO:0000256" key="1">
    <source>
        <dbReference type="SAM" id="Phobius"/>
    </source>
</evidence>
<evidence type="ECO:0000313" key="4">
    <source>
        <dbReference type="EMBL" id="OWK50609.1"/>
    </source>
</evidence>
<comment type="caution">
    <text evidence="4">The sequence shown here is derived from an EMBL/GenBank/DDBJ whole genome shotgun (WGS) entry which is preliminary data.</text>
</comment>
<dbReference type="STRING" id="299123.ENSLSDP00000012250"/>
<accession>A0A218UA46</accession>
<dbReference type="InterPro" id="IPR053954">
    <property type="entry name" value="DUF7023"/>
</dbReference>
<dbReference type="Proteomes" id="UP000197619">
    <property type="component" value="Unassembled WGS sequence"/>
</dbReference>
<feature type="chain" id="PRO_5012713523" evidence="2">
    <location>
        <begin position="22"/>
        <end position="802"/>
    </location>
</feature>
<evidence type="ECO:0000259" key="3">
    <source>
        <dbReference type="Pfam" id="PF22894"/>
    </source>
</evidence>